<gene>
    <name evidence="5" type="ORF">F0U60_17440</name>
</gene>
<dbReference type="EMBL" id="CP043494">
    <property type="protein sequence ID" value="WNG45688.1"/>
    <property type="molecule type" value="Genomic_DNA"/>
</dbReference>
<evidence type="ECO:0000313" key="6">
    <source>
        <dbReference type="Proteomes" id="UP001611383"/>
    </source>
</evidence>
<feature type="transmembrane region" description="Helical" evidence="3">
    <location>
        <begin position="126"/>
        <end position="147"/>
    </location>
</feature>
<feature type="domain" description="Protein-glutamine gamma-glutamyltransferase-like C-terminal" evidence="4">
    <location>
        <begin position="535"/>
        <end position="602"/>
    </location>
</feature>
<dbReference type="Pfam" id="PF13559">
    <property type="entry name" value="DUF4129"/>
    <property type="match status" value="1"/>
</dbReference>
<accession>A0ABY9WR05</accession>
<keyword evidence="1" id="KW-0175">Coiled coil</keyword>
<keyword evidence="3" id="KW-0812">Transmembrane</keyword>
<feature type="transmembrane region" description="Helical" evidence="3">
    <location>
        <begin position="177"/>
        <end position="199"/>
    </location>
</feature>
<dbReference type="Proteomes" id="UP001611383">
    <property type="component" value="Chromosome"/>
</dbReference>
<evidence type="ECO:0000256" key="2">
    <source>
        <dbReference type="SAM" id="MobiDB-lite"/>
    </source>
</evidence>
<proteinExistence type="predicted"/>
<feature type="coiled-coil region" evidence="1">
    <location>
        <begin position="366"/>
        <end position="393"/>
    </location>
</feature>
<dbReference type="RefSeq" id="WP_395821021.1">
    <property type="nucleotide sequence ID" value="NZ_CP043494.1"/>
</dbReference>
<evidence type="ECO:0000256" key="1">
    <source>
        <dbReference type="SAM" id="Coils"/>
    </source>
</evidence>
<protein>
    <submittedName>
        <fullName evidence="5">DUF4129 domain-containing protein</fullName>
    </submittedName>
</protein>
<organism evidence="5 6">
    <name type="scientific">Archangium minus</name>
    <dbReference type="NCBI Taxonomy" id="83450"/>
    <lineage>
        <taxon>Bacteria</taxon>
        <taxon>Pseudomonadati</taxon>
        <taxon>Myxococcota</taxon>
        <taxon>Myxococcia</taxon>
        <taxon>Myxococcales</taxon>
        <taxon>Cystobacterineae</taxon>
        <taxon>Archangiaceae</taxon>
        <taxon>Archangium</taxon>
    </lineage>
</organism>
<evidence type="ECO:0000256" key="3">
    <source>
        <dbReference type="SAM" id="Phobius"/>
    </source>
</evidence>
<feature type="transmembrane region" description="Helical" evidence="3">
    <location>
        <begin position="220"/>
        <end position="237"/>
    </location>
</feature>
<keyword evidence="3" id="KW-0472">Membrane</keyword>
<keyword evidence="6" id="KW-1185">Reference proteome</keyword>
<reference evidence="5 6" key="1">
    <citation type="submission" date="2019-08" db="EMBL/GenBank/DDBJ databases">
        <title>Archangium and Cystobacter genomes.</title>
        <authorList>
            <person name="Chen I.-C.K."/>
            <person name="Wielgoss S."/>
        </authorList>
    </citation>
    <scope>NUCLEOTIDE SEQUENCE [LARGE SCALE GENOMIC DNA]</scope>
    <source>
        <strain evidence="5 6">Cbm 6</strain>
    </source>
</reference>
<evidence type="ECO:0000313" key="5">
    <source>
        <dbReference type="EMBL" id="WNG45688.1"/>
    </source>
</evidence>
<keyword evidence="3" id="KW-1133">Transmembrane helix</keyword>
<feature type="transmembrane region" description="Helical" evidence="3">
    <location>
        <begin position="454"/>
        <end position="476"/>
    </location>
</feature>
<name>A0ABY9WR05_9BACT</name>
<feature type="region of interest" description="Disordered" evidence="2">
    <location>
        <begin position="394"/>
        <end position="417"/>
    </location>
</feature>
<feature type="transmembrane region" description="Helical" evidence="3">
    <location>
        <begin position="28"/>
        <end position="46"/>
    </location>
</feature>
<dbReference type="InterPro" id="IPR025403">
    <property type="entry name" value="TgpA-like_C"/>
</dbReference>
<sequence length="618" mass="67392">MAVSALELRPRGAVAILDAGLRVCVRSSGVWALTLPGGALVTAALLHLTDAVSQRRPLALPALWFTLAWLARGLFQGAACHHVQELVLGKGSGEPTAWASLRAALARAPSLLCAVAYLFTFNLLTLSVSLGVAFFILSAHLVGYAVAMQGRGSPLGLYGVCSRMLGPARGSATAVRLLLWIQVLVFFNLHIGANTLLYIGRKLLGIDLTFAERFASLDNASWVVFLMAVTFTLLEPLRAATSTLLLVDGRVRQEGLDLLAAVQQLPTRSAALVLFAFLGTCLLGTPAHAQLPEAPALRANLEQRLEELAGSCELEDATVAEWRRTVTSLSQTEAVKFQRLVHDVEVEVYGDEDCGALERLEQGVALAAQTSELEKQQADARAAQARARDILARPEFQVPAPEAPKEEKPTQDEEPPGAWRRFIDWLGKWLEKLFRREENAPARSETFTGASGQGVVNVLVVVLIAGVLVVLALLLLRAFRGEKKAEGTQLEVSTQDATTLADASMNALSRPPEGWAHLADELAARGEYREAVRSLYLALLSRLHREGVIHYDTTLSNWDYLRQFRSRREWLPSFRELTLRFDFAWYGNVPVGADGYRDFRSLCAPMLSTPATQEAAGA</sequence>
<evidence type="ECO:0000259" key="4">
    <source>
        <dbReference type="Pfam" id="PF13559"/>
    </source>
</evidence>